<dbReference type="EMBL" id="JAAIUW010000004">
    <property type="protein sequence ID" value="KAF7836254.1"/>
    <property type="molecule type" value="Genomic_DNA"/>
</dbReference>
<reference evidence="2" key="1">
    <citation type="submission" date="2020-09" db="EMBL/GenBank/DDBJ databases">
        <title>Genome-Enabled Discovery of Anthraquinone Biosynthesis in Senna tora.</title>
        <authorList>
            <person name="Kang S.-H."/>
            <person name="Pandey R.P."/>
            <person name="Lee C.-M."/>
            <person name="Sim J.-S."/>
            <person name="Jeong J.-T."/>
            <person name="Choi B.-S."/>
            <person name="Jung M."/>
            <person name="Ginzburg D."/>
            <person name="Zhao K."/>
            <person name="Won S.Y."/>
            <person name="Oh T.-J."/>
            <person name="Yu Y."/>
            <person name="Kim N.-H."/>
            <person name="Lee O.R."/>
            <person name="Lee T.-H."/>
            <person name="Bashyal P."/>
            <person name="Kim T.-S."/>
            <person name="Lee W.-H."/>
            <person name="Kawkins C."/>
            <person name="Kim C.-K."/>
            <person name="Kim J.S."/>
            <person name="Ahn B.O."/>
            <person name="Rhee S.Y."/>
            <person name="Sohng J.K."/>
        </authorList>
    </citation>
    <scope>NUCLEOTIDE SEQUENCE</scope>
    <source>
        <tissue evidence="2">Leaf</tissue>
    </source>
</reference>
<sequence length="30" mass="3170">MVDKLRLGPARGQQQGQPIYVLDGQAGATT</sequence>
<protein>
    <submittedName>
        <fullName evidence="2">Uncharacterized protein</fullName>
    </submittedName>
</protein>
<comment type="caution">
    <text evidence="2">The sequence shown here is derived from an EMBL/GenBank/DDBJ whole genome shotgun (WGS) entry which is preliminary data.</text>
</comment>
<dbReference type="AlphaFoldDB" id="A0A834X1J9"/>
<evidence type="ECO:0000313" key="3">
    <source>
        <dbReference type="Proteomes" id="UP000634136"/>
    </source>
</evidence>
<keyword evidence="3" id="KW-1185">Reference proteome</keyword>
<evidence type="ECO:0000256" key="1">
    <source>
        <dbReference type="SAM" id="MobiDB-lite"/>
    </source>
</evidence>
<organism evidence="2 3">
    <name type="scientific">Senna tora</name>
    <dbReference type="NCBI Taxonomy" id="362788"/>
    <lineage>
        <taxon>Eukaryota</taxon>
        <taxon>Viridiplantae</taxon>
        <taxon>Streptophyta</taxon>
        <taxon>Embryophyta</taxon>
        <taxon>Tracheophyta</taxon>
        <taxon>Spermatophyta</taxon>
        <taxon>Magnoliopsida</taxon>
        <taxon>eudicotyledons</taxon>
        <taxon>Gunneridae</taxon>
        <taxon>Pentapetalae</taxon>
        <taxon>rosids</taxon>
        <taxon>fabids</taxon>
        <taxon>Fabales</taxon>
        <taxon>Fabaceae</taxon>
        <taxon>Caesalpinioideae</taxon>
        <taxon>Cassia clade</taxon>
        <taxon>Senna</taxon>
    </lineage>
</organism>
<feature type="region of interest" description="Disordered" evidence="1">
    <location>
        <begin position="1"/>
        <end position="30"/>
    </location>
</feature>
<dbReference type="Proteomes" id="UP000634136">
    <property type="component" value="Unassembled WGS sequence"/>
</dbReference>
<evidence type="ECO:0000313" key="2">
    <source>
        <dbReference type="EMBL" id="KAF7836254.1"/>
    </source>
</evidence>
<gene>
    <name evidence="2" type="ORF">G2W53_011113</name>
</gene>
<name>A0A834X1J9_9FABA</name>
<proteinExistence type="predicted"/>
<accession>A0A834X1J9</accession>